<dbReference type="InterPro" id="IPR011610">
    <property type="entry name" value="SAM_mthyl_Trfase_ML2640-like"/>
</dbReference>
<dbReference type="Proteomes" id="UP001432128">
    <property type="component" value="Chromosome"/>
</dbReference>
<dbReference type="Pfam" id="PF04072">
    <property type="entry name" value="LCM"/>
    <property type="match status" value="1"/>
</dbReference>
<evidence type="ECO:0000256" key="6">
    <source>
        <dbReference type="RuleBase" id="RU362030"/>
    </source>
</evidence>
<dbReference type="Gene3D" id="3.40.50.150">
    <property type="entry name" value="Vaccinia Virus protein VP39"/>
    <property type="match status" value="1"/>
</dbReference>
<protein>
    <recommendedName>
        <fullName evidence="6">S-adenosyl-L-methionine-dependent methyltransferase</fullName>
        <ecNumber evidence="6">2.1.1.-</ecNumber>
    </recommendedName>
</protein>
<organism evidence="7 8">
    <name type="scientific">Williamsia herbipolensis</name>
    <dbReference type="NCBI Taxonomy" id="1603258"/>
    <lineage>
        <taxon>Bacteria</taxon>
        <taxon>Bacillati</taxon>
        <taxon>Actinomycetota</taxon>
        <taxon>Actinomycetes</taxon>
        <taxon>Mycobacteriales</taxon>
        <taxon>Nocardiaceae</taxon>
        <taxon>Williamsia</taxon>
    </lineage>
</organism>
<keyword evidence="3 6" id="KW-0489">Methyltransferase</keyword>
<evidence type="ECO:0000256" key="5">
    <source>
        <dbReference type="ARBA" id="ARBA00022691"/>
    </source>
</evidence>
<name>A0AAU4JXB9_9NOCA</name>
<proteinExistence type="inferred from homology"/>
<evidence type="ECO:0000256" key="1">
    <source>
        <dbReference type="ARBA" id="ARBA00003907"/>
    </source>
</evidence>
<dbReference type="NCBIfam" id="TIGR00027">
    <property type="entry name" value="mthyl_TIGR00027"/>
    <property type="match status" value="1"/>
</dbReference>
<gene>
    <name evidence="7" type="ORF">OG579_12000</name>
</gene>
<dbReference type="SUPFAM" id="SSF53335">
    <property type="entry name" value="S-adenosyl-L-methionine-dependent methyltransferases"/>
    <property type="match status" value="1"/>
</dbReference>
<keyword evidence="8" id="KW-1185">Reference proteome</keyword>
<dbReference type="RefSeq" id="WP_328856112.1">
    <property type="nucleotide sequence ID" value="NZ_CP108021.1"/>
</dbReference>
<sequence>MRTNKDSWTITSSVGRTALLVALGRALETRRPDALIRDRFAEAFVRAAGEDSLTPEAIDELVDSDPSVAGSVTMLRDMMAARTLRIDTAVADATASGCAQAVILASGLDARAHRLPWASGTPVFEVDQPAVLEFKNGVLDQLDAQTAAHRTTVACDLRDDWLGALRDAGFRDDIPTVWLAEGLLPYLRAEDQQTLLTTIGSAAPSGSVLILDVPREPFEPDHADFDASAFGVTMDELFFDIGQFATQDWLDGHGWATTSDSLVSLLSEYGRPAPEGSPWTRMQQSLDLVVAHRR</sequence>
<evidence type="ECO:0000256" key="3">
    <source>
        <dbReference type="ARBA" id="ARBA00022603"/>
    </source>
</evidence>
<comment type="similarity">
    <text evidence="2 6">Belongs to the UPF0677 family.</text>
</comment>
<dbReference type="PANTHER" id="PTHR43619:SF2">
    <property type="entry name" value="S-ADENOSYL-L-METHIONINE-DEPENDENT METHYLTRANSFERASES SUPERFAMILY PROTEIN"/>
    <property type="match status" value="1"/>
</dbReference>
<evidence type="ECO:0000256" key="2">
    <source>
        <dbReference type="ARBA" id="ARBA00008138"/>
    </source>
</evidence>
<dbReference type="AlphaFoldDB" id="A0AAU4JXB9"/>
<evidence type="ECO:0000256" key="4">
    <source>
        <dbReference type="ARBA" id="ARBA00022679"/>
    </source>
</evidence>
<evidence type="ECO:0000313" key="7">
    <source>
        <dbReference type="EMBL" id="WUM18475.1"/>
    </source>
</evidence>
<dbReference type="KEGG" id="whr:OG579_12000"/>
<dbReference type="EMBL" id="CP108021">
    <property type="protein sequence ID" value="WUM18475.1"/>
    <property type="molecule type" value="Genomic_DNA"/>
</dbReference>
<reference evidence="7 8" key="1">
    <citation type="submission" date="2022-10" db="EMBL/GenBank/DDBJ databases">
        <title>The complete genomes of actinobacterial strains from the NBC collection.</title>
        <authorList>
            <person name="Joergensen T.S."/>
            <person name="Alvarez Arevalo M."/>
            <person name="Sterndorff E.B."/>
            <person name="Faurdal D."/>
            <person name="Vuksanovic O."/>
            <person name="Mourched A.-S."/>
            <person name="Charusanti P."/>
            <person name="Shaw S."/>
            <person name="Blin K."/>
            <person name="Weber T."/>
        </authorList>
    </citation>
    <scope>NUCLEOTIDE SEQUENCE [LARGE SCALE GENOMIC DNA]</scope>
    <source>
        <strain evidence="7 8">NBC_00319</strain>
    </source>
</reference>
<dbReference type="InterPro" id="IPR007213">
    <property type="entry name" value="Ppm1/Ppm2/Tcmp"/>
</dbReference>
<dbReference type="GO" id="GO:0008168">
    <property type="term" value="F:methyltransferase activity"/>
    <property type="evidence" value="ECO:0007669"/>
    <property type="project" value="UniProtKB-UniRule"/>
</dbReference>
<comment type="function">
    <text evidence="1 6">Exhibits S-adenosyl-L-methionine-dependent methyltransferase activity.</text>
</comment>
<dbReference type="PANTHER" id="PTHR43619">
    <property type="entry name" value="S-ADENOSYL-L-METHIONINE-DEPENDENT METHYLTRANSFERASE YKTD-RELATED"/>
    <property type="match status" value="1"/>
</dbReference>
<dbReference type="GO" id="GO:0032259">
    <property type="term" value="P:methylation"/>
    <property type="evidence" value="ECO:0007669"/>
    <property type="project" value="UniProtKB-KW"/>
</dbReference>
<accession>A0AAU4JXB9</accession>
<dbReference type="InterPro" id="IPR029063">
    <property type="entry name" value="SAM-dependent_MTases_sf"/>
</dbReference>
<evidence type="ECO:0000313" key="8">
    <source>
        <dbReference type="Proteomes" id="UP001432128"/>
    </source>
</evidence>
<dbReference type="EC" id="2.1.1.-" evidence="6"/>
<keyword evidence="5 6" id="KW-0949">S-adenosyl-L-methionine</keyword>
<keyword evidence="4 7" id="KW-0808">Transferase</keyword>